<sequence>MAEAIRPRLYMQIPTNWQQTFTALDNKDNAFLKEALSLFLELDKKSLNNRGLLLATIAKLIAEIDLRLTKQLDTIIQDDDFQRLERNWLSLKGLATLPINYQRIRLKILDMSWHEISADVNQAYNIKSSELFNKIGNQELNTLGGHPFGCITFAHRISMDIGIDSDYDDLFTLELLGKLGEVTLCPMLFSPNSQFFANTGADWISDIDRIEKILSGPDYQAWQALRNKPCARFIGLVMPFVRLRAPYHNFKSGFIYNESGQGLWGNAVFPFVSTIMREYQRINWFGFLKSRWNDKYQGAVVNLPNHPIAAHYIQAPEADIPLFGQLSSFYAQNGFIPLTKSPLTDKYYFNGNNSIWQHQNIDKEQVLTQVQTSLMSCRIAHYLKVQVREMIGSFNTATECEVYLTQWIENFSSNVALANEETLAKYPLSFAKITVNESSHHPGSFVCTLRIVPQYQYDHFSGEVILTTELDEVA</sequence>
<dbReference type="AlphaFoldDB" id="A0A2N8ZJU1"/>
<dbReference type="PANTHER" id="PTHR35565:SF1">
    <property type="entry name" value="TYPE VI SECRETION SYSTEM CONTRACTILE SHEATH LARGE SUBUNIT"/>
    <property type="match status" value="1"/>
</dbReference>
<evidence type="ECO:0000259" key="1">
    <source>
        <dbReference type="Pfam" id="PF05943"/>
    </source>
</evidence>
<reference evidence="3 4" key="1">
    <citation type="submission" date="2017-10" db="EMBL/GenBank/DDBJ databases">
        <authorList>
            <person name="Banno H."/>
            <person name="Chua N.-H."/>
        </authorList>
    </citation>
    <scope>NUCLEOTIDE SEQUENCE [LARGE SCALE GENOMIC DNA]</scope>
    <source>
        <strain evidence="3">Vibrio tapetis CECT4600</strain>
    </source>
</reference>
<gene>
    <name evidence="3" type="ORF">VTAP4600_B0525</name>
</gene>
<dbReference type="Proteomes" id="UP000235828">
    <property type="component" value="Chromosome B"/>
</dbReference>
<proteinExistence type="predicted"/>
<evidence type="ECO:0000313" key="3">
    <source>
        <dbReference type="EMBL" id="SON52136.1"/>
    </source>
</evidence>
<dbReference type="PANTHER" id="PTHR35565">
    <property type="entry name" value="CYTOPLASMIC PROTEIN-RELATED"/>
    <property type="match status" value="1"/>
</dbReference>
<accession>A0A2N8ZJU1</accession>
<protein>
    <recommendedName>
        <fullName evidence="5">Type VI secretion protein</fullName>
    </recommendedName>
</protein>
<evidence type="ECO:0008006" key="5">
    <source>
        <dbReference type="Google" id="ProtNLM"/>
    </source>
</evidence>
<organism evidence="3 4">
    <name type="scientific">Vibrio tapetis subsp. tapetis</name>
    <dbReference type="NCBI Taxonomy" id="1671868"/>
    <lineage>
        <taxon>Bacteria</taxon>
        <taxon>Pseudomonadati</taxon>
        <taxon>Pseudomonadota</taxon>
        <taxon>Gammaproteobacteria</taxon>
        <taxon>Vibrionales</taxon>
        <taxon>Vibrionaceae</taxon>
        <taxon>Vibrio</taxon>
    </lineage>
</organism>
<dbReference type="EMBL" id="LT960612">
    <property type="protein sequence ID" value="SON52136.1"/>
    <property type="molecule type" value="Genomic_DNA"/>
</dbReference>
<dbReference type="KEGG" id="vta:B0525"/>
<feature type="domain" description="TssC1 C-terminal" evidence="2">
    <location>
        <begin position="364"/>
        <end position="470"/>
    </location>
</feature>
<keyword evidence="4" id="KW-1185">Reference proteome</keyword>
<evidence type="ECO:0000313" key="4">
    <source>
        <dbReference type="Proteomes" id="UP000235828"/>
    </source>
</evidence>
<dbReference type="Pfam" id="PF05943">
    <property type="entry name" value="VipB"/>
    <property type="match status" value="1"/>
</dbReference>
<dbReference type="InterPro" id="IPR010269">
    <property type="entry name" value="T6SS_TssC-like"/>
</dbReference>
<evidence type="ECO:0000259" key="2">
    <source>
        <dbReference type="Pfam" id="PF18945"/>
    </source>
</evidence>
<dbReference type="Pfam" id="PF18945">
    <property type="entry name" value="VipB_2"/>
    <property type="match status" value="1"/>
</dbReference>
<name>A0A2N8ZJU1_9VIBR</name>
<feature type="domain" description="TssC1 N-terminal" evidence="1">
    <location>
        <begin position="59"/>
        <end position="355"/>
    </location>
</feature>
<dbReference type="InterPro" id="IPR044031">
    <property type="entry name" value="TssC1_N"/>
</dbReference>
<dbReference type="InterPro" id="IPR044032">
    <property type="entry name" value="TssC1_C"/>
</dbReference>